<evidence type="ECO:0000259" key="1">
    <source>
        <dbReference type="Pfam" id="PF24742"/>
    </source>
</evidence>
<feature type="domain" description="CUL7/CUL9 ARM-repeats" evidence="1">
    <location>
        <begin position="2"/>
        <end position="75"/>
    </location>
</feature>
<organism evidence="2 3">
    <name type="scientific">Cirrhinus mrigala</name>
    <name type="common">Mrigala</name>
    <dbReference type="NCBI Taxonomy" id="683832"/>
    <lineage>
        <taxon>Eukaryota</taxon>
        <taxon>Metazoa</taxon>
        <taxon>Chordata</taxon>
        <taxon>Craniata</taxon>
        <taxon>Vertebrata</taxon>
        <taxon>Euteleostomi</taxon>
        <taxon>Actinopterygii</taxon>
        <taxon>Neopterygii</taxon>
        <taxon>Teleostei</taxon>
        <taxon>Ostariophysi</taxon>
        <taxon>Cypriniformes</taxon>
        <taxon>Cyprinidae</taxon>
        <taxon>Labeoninae</taxon>
        <taxon>Labeonini</taxon>
        <taxon>Cirrhinus</taxon>
    </lineage>
</organism>
<evidence type="ECO:0000313" key="2">
    <source>
        <dbReference type="EMBL" id="KAL0177398.1"/>
    </source>
</evidence>
<reference evidence="2 3" key="1">
    <citation type="submission" date="2024-05" db="EMBL/GenBank/DDBJ databases">
        <title>Genome sequencing and assembly of Indian major carp, Cirrhinus mrigala (Hamilton, 1822).</title>
        <authorList>
            <person name="Mohindra V."/>
            <person name="Chowdhury L.M."/>
            <person name="Lal K."/>
            <person name="Jena J.K."/>
        </authorList>
    </citation>
    <scope>NUCLEOTIDE SEQUENCE [LARGE SCALE GENOMIC DNA]</scope>
    <source>
        <strain evidence="2">CM1030</strain>
        <tissue evidence="2">Blood</tissue>
    </source>
</reference>
<dbReference type="Proteomes" id="UP001529510">
    <property type="component" value="Unassembled WGS sequence"/>
</dbReference>
<protein>
    <recommendedName>
        <fullName evidence="1">CUL7/CUL9 ARM-repeats domain-containing protein</fullName>
    </recommendedName>
</protein>
<feature type="non-terminal residue" evidence="2">
    <location>
        <position position="75"/>
    </location>
</feature>
<evidence type="ECO:0000313" key="3">
    <source>
        <dbReference type="Proteomes" id="UP001529510"/>
    </source>
</evidence>
<keyword evidence="3" id="KW-1185">Reference proteome</keyword>
<dbReference type="EMBL" id="JAMKFB020000013">
    <property type="protein sequence ID" value="KAL0177398.1"/>
    <property type="molecule type" value="Genomic_DNA"/>
</dbReference>
<feature type="non-terminal residue" evidence="2">
    <location>
        <position position="1"/>
    </location>
</feature>
<proteinExistence type="predicted"/>
<dbReference type="InterPro" id="IPR056405">
    <property type="entry name" value="ARM_CUL7_CUL9"/>
</dbReference>
<comment type="caution">
    <text evidence="2">The sequence shown here is derived from an EMBL/GenBank/DDBJ whole genome shotgun (WGS) entry which is preliminary data.</text>
</comment>
<dbReference type="AlphaFoldDB" id="A0ABD0PTM9"/>
<gene>
    <name evidence="2" type="ORF">M9458_026292</name>
</gene>
<accession>A0ABD0PTM9</accession>
<name>A0ABD0PTM9_CIRMR</name>
<sequence>EHDFKDTELKMLVVSLKEMPATKEVILTLEQLLCDDASQLEEERNEVTRSRDTFQDLIRLMDQHRADRAVQLSIL</sequence>
<dbReference type="Pfam" id="PF24742">
    <property type="entry name" value="ARM_CUL7_CUL9"/>
    <property type="match status" value="1"/>
</dbReference>